<feature type="domain" description="Zn(2)-C6 fungal-type" evidence="9">
    <location>
        <begin position="10"/>
        <end position="40"/>
    </location>
</feature>
<dbReference type="InterPro" id="IPR036864">
    <property type="entry name" value="Zn2-C6_fun-type_DNA-bd_sf"/>
</dbReference>
<dbReference type="EMBL" id="BSXU01002250">
    <property type="protein sequence ID" value="GMG35762.1"/>
    <property type="molecule type" value="Genomic_DNA"/>
</dbReference>
<comment type="caution">
    <text evidence="10">The sequence shown here is derived from an EMBL/GenBank/DDBJ whole genome shotgun (WGS) entry which is preliminary data.</text>
</comment>
<dbReference type="InterPro" id="IPR001138">
    <property type="entry name" value="Zn2Cys6_DnaBD"/>
</dbReference>
<protein>
    <submittedName>
        <fullName evidence="10">Unnamed protein product</fullName>
    </submittedName>
</protein>
<evidence type="ECO:0000256" key="4">
    <source>
        <dbReference type="ARBA" id="ARBA00023015"/>
    </source>
</evidence>
<dbReference type="SMART" id="SM00066">
    <property type="entry name" value="GAL4"/>
    <property type="match status" value="1"/>
</dbReference>
<proteinExistence type="predicted"/>
<evidence type="ECO:0000313" key="11">
    <source>
        <dbReference type="Proteomes" id="UP001165063"/>
    </source>
</evidence>
<dbReference type="GO" id="GO:0045944">
    <property type="term" value="P:positive regulation of transcription by RNA polymerase II"/>
    <property type="evidence" value="ECO:0007669"/>
    <property type="project" value="TreeGrafter"/>
</dbReference>
<dbReference type="SUPFAM" id="SSF57701">
    <property type="entry name" value="Zn2/Cys6 DNA-binding domain"/>
    <property type="match status" value="1"/>
</dbReference>
<dbReference type="Proteomes" id="UP001165063">
    <property type="component" value="Unassembled WGS sequence"/>
</dbReference>
<dbReference type="OrthoDB" id="189997at2759"/>
<feature type="compositionally biased region" description="Low complexity" evidence="8">
    <location>
        <begin position="60"/>
        <end position="76"/>
    </location>
</feature>
<dbReference type="GO" id="GO:0008270">
    <property type="term" value="F:zinc ion binding"/>
    <property type="evidence" value="ECO:0007669"/>
    <property type="project" value="InterPro"/>
</dbReference>
<dbReference type="Pfam" id="PF00172">
    <property type="entry name" value="Zn_clus"/>
    <property type="match status" value="1"/>
</dbReference>
<keyword evidence="2" id="KW-0479">Metal-binding</keyword>
<name>A0A9W7DKI9_AMBMO</name>
<evidence type="ECO:0000256" key="1">
    <source>
        <dbReference type="ARBA" id="ARBA00004123"/>
    </source>
</evidence>
<keyword evidence="5" id="KW-0238">DNA-binding</keyword>
<evidence type="ECO:0000256" key="8">
    <source>
        <dbReference type="SAM" id="MobiDB-lite"/>
    </source>
</evidence>
<evidence type="ECO:0000259" key="9">
    <source>
        <dbReference type="PROSITE" id="PS50048"/>
    </source>
</evidence>
<evidence type="ECO:0000256" key="6">
    <source>
        <dbReference type="ARBA" id="ARBA00023163"/>
    </source>
</evidence>
<dbReference type="CDD" id="cd12148">
    <property type="entry name" value="fungal_TF_MHR"/>
    <property type="match status" value="1"/>
</dbReference>
<evidence type="ECO:0000256" key="5">
    <source>
        <dbReference type="ARBA" id="ARBA00023125"/>
    </source>
</evidence>
<gene>
    <name evidence="10" type="ORF">Amon01_000457700</name>
</gene>
<feature type="compositionally biased region" description="Low complexity" evidence="8">
    <location>
        <begin position="126"/>
        <end position="135"/>
    </location>
</feature>
<dbReference type="GO" id="GO:0006351">
    <property type="term" value="P:DNA-templated transcription"/>
    <property type="evidence" value="ECO:0007669"/>
    <property type="project" value="InterPro"/>
</dbReference>
<dbReference type="GO" id="GO:0005634">
    <property type="term" value="C:nucleus"/>
    <property type="evidence" value="ECO:0007669"/>
    <property type="project" value="UniProtKB-SubCell"/>
</dbReference>
<dbReference type="InterPro" id="IPR052202">
    <property type="entry name" value="Yeast_MetPath_Reg"/>
</dbReference>
<dbReference type="InterPro" id="IPR007219">
    <property type="entry name" value="XnlR_reg_dom"/>
</dbReference>
<dbReference type="PANTHER" id="PTHR47782:SF1">
    <property type="entry name" value="PYRIMIDINE PATHWAY REGULATORY PROTEIN 1"/>
    <property type="match status" value="1"/>
</dbReference>
<keyword evidence="3" id="KW-0862">Zinc</keyword>
<evidence type="ECO:0000313" key="10">
    <source>
        <dbReference type="EMBL" id="GMG35762.1"/>
    </source>
</evidence>
<dbReference type="AlphaFoldDB" id="A0A9W7DKI9"/>
<evidence type="ECO:0000256" key="7">
    <source>
        <dbReference type="ARBA" id="ARBA00023242"/>
    </source>
</evidence>
<feature type="compositionally biased region" description="Basic and acidic residues" evidence="8">
    <location>
        <begin position="83"/>
        <end position="92"/>
    </location>
</feature>
<feature type="region of interest" description="Disordered" evidence="8">
    <location>
        <begin position="54"/>
        <end position="92"/>
    </location>
</feature>
<organism evidence="10 11">
    <name type="scientific">Ambrosiozyma monospora</name>
    <name type="common">Yeast</name>
    <name type="synonym">Endomycopsis monosporus</name>
    <dbReference type="NCBI Taxonomy" id="43982"/>
    <lineage>
        <taxon>Eukaryota</taxon>
        <taxon>Fungi</taxon>
        <taxon>Dikarya</taxon>
        <taxon>Ascomycota</taxon>
        <taxon>Saccharomycotina</taxon>
        <taxon>Pichiomycetes</taxon>
        <taxon>Pichiales</taxon>
        <taxon>Pichiaceae</taxon>
        <taxon>Ambrosiozyma</taxon>
    </lineage>
</organism>
<keyword evidence="6" id="KW-0804">Transcription</keyword>
<keyword evidence="7" id="KW-0539">Nucleus</keyword>
<dbReference type="GO" id="GO:0043565">
    <property type="term" value="F:sequence-specific DNA binding"/>
    <property type="evidence" value="ECO:0007669"/>
    <property type="project" value="TreeGrafter"/>
</dbReference>
<dbReference type="Gene3D" id="4.10.240.10">
    <property type="entry name" value="Zn(2)-C6 fungal-type DNA-binding domain"/>
    <property type="match status" value="1"/>
</dbReference>
<dbReference type="PROSITE" id="PS50048">
    <property type="entry name" value="ZN2_CY6_FUNGAL_2"/>
    <property type="match status" value="1"/>
</dbReference>
<evidence type="ECO:0000256" key="2">
    <source>
        <dbReference type="ARBA" id="ARBA00022723"/>
    </source>
</evidence>
<keyword evidence="4" id="KW-0805">Transcription regulation</keyword>
<reference evidence="10" key="1">
    <citation type="submission" date="2023-04" db="EMBL/GenBank/DDBJ databases">
        <title>Ambrosiozyma monospora NBRC 1965.</title>
        <authorList>
            <person name="Ichikawa N."/>
            <person name="Sato H."/>
            <person name="Tonouchi N."/>
        </authorList>
    </citation>
    <scope>NUCLEOTIDE SEQUENCE</scope>
    <source>
        <strain evidence="10">NBRC 1965</strain>
    </source>
</reference>
<sequence>MAPITRVKAACQKCRSLRHRCDFKYPKCSRCERAKINCVVQDPITKVMKLREEYGAPPGSLSNDQQQSLSNSASQSRKGSLPESDHHKKSKDQFDFTVGLDTLTSLPFTFKTHQQQQQQRTSGFIPSHSSFDSNSPSPPEFDRLVRLPSKNLTLSLVRNYFDHSWNEHPILRNDGSLNLKIEQLFNELESKPLHVSLDDTLDYLTYLAENFSSIDLFFIYITMAIGSFISPPTVPVTSSSLASLMNPSASISSNSSTDPKTEADAYSYYLTSTIFLNKFLHVDLPKLSVLSMPKTNSIQLKSLQALLLLATFGLLKPIKPGVWYILLLASDLINDMELYSEEALQSWEHFYGASFKNNSINNNNNNNNQLVPHTMNIKVLDLNDLDCNHYSHTHRLTFWSFYSLERQVCCFVDKPFTLSDPDITALPITTIMNPLQDDNLSVPSFFSELRNLQGKIHQFTNGSRTSGFSLLNYINLDNFTFQTHKALNGLVLKFLDTISITRNPRLKNAVQTISDFAVLNYFSLIHSLYKPTINRAKLSFTELELLFKISSQIVMTYDKLDNANKMTFKYMSIEMIHQAYYVKVVEQFRNKLGISKTR</sequence>
<accession>A0A9W7DKI9</accession>
<dbReference type="Pfam" id="PF04082">
    <property type="entry name" value="Fungal_trans"/>
    <property type="match status" value="1"/>
</dbReference>
<comment type="subcellular location">
    <subcellularLocation>
        <location evidence="1">Nucleus</location>
    </subcellularLocation>
</comment>
<dbReference type="GO" id="GO:0000981">
    <property type="term" value="F:DNA-binding transcription factor activity, RNA polymerase II-specific"/>
    <property type="evidence" value="ECO:0007669"/>
    <property type="project" value="InterPro"/>
</dbReference>
<keyword evidence="11" id="KW-1185">Reference proteome</keyword>
<dbReference type="CDD" id="cd00067">
    <property type="entry name" value="GAL4"/>
    <property type="match status" value="1"/>
</dbReference>
<feature type="region of interest" description="Disordered" evidence="8">
    <location>
        <begin position="117"/>
        <end position="140"/>
    </location>
</feature>
<dbReference type="PANTHER" id="PTHR47782">
    <property type="entry name" value="ZN(II)2CYS6 TRANSCRIPTION FACTOR (EUROFUNG)-RELATED"/>
    <property type="match status" value="1"/>
</dbReference>
<dbReference type="PROSITE" id="PS00463">
    <property type="entry name" value="ZN2_CY6_FUNGAL_1"/>
    <property type="match status" value="1"/>
</dbReference>
<evidence type="ECO:0000256" key="3">
    <source>
        <dbReference type="ARBA" id="ARBA00022833"/>
    </source>
</evidence>